<dbReference type="NCBIfam" id="TIGR04034">
    <property type="entry name" value="export_SdpA"/>
    <property type="match status" value="1"/>
</dbReference>
<proteinExistence type="predicted"/>
<sequence length="172" mass="18299">MDDTRLGRWIAGSAVVAVLLVGYLTRAVLPVAAMPAPPGRSVARALVPEGWAFFTRDPRRPSPVAYAADRDGRWRLASGGSRGPAGLDKRDRARSAEISLLTRRLHGSAWTECDGEPSTCLAAAPATAVANTATVRTLCGDTGIVLQEVLPWAWNDLPTVLPSRVARLTVTC</sequence>
<keyword evidence="1" id="KW-1133">Transmembrane helix</keyword>
<name>A0A840VTZ6_9ACTN</name>
<evidence type="ECO:0000313" key="2">
    <source>
        <dbReference type="EMBL" id="MBB5480763.1"/>
    </source>
</evidence>
<dbReference type="RefSeq" id="WP_184185192.1">
    <property type="nucleotide sequence ID" value="NZ_BMNF01000004.1"/>
</dbReference>
<dbReference type="InterPro" id="IPR023902">
    <property type="entry name" value="Sporulation_SdpA"/>
</dbReference>
<dbReference type="EMBL" id="JACHDP010000001">
    <property type="protein sequence ID" value="MBB5480763.1"/>
    <property type="molecule type" value="Genomic_DNA"/>
</dbReference>
<accession>A0A840VTZ6</accession>
<dbReference type="Proteomes" id="UP000586947">
    <property type="component" value="Unassembled WGS sequence"/>
</dbReference>
<keyword evidence="1" id="KW-0812">Transmembrane</keyword>
<evidence type="ECO:0000313" key="3">
    <source>
        <dbReference type="Proteomes" id="UP000586947"/>
    </source>
</evidence>
<dbReference type="Pfam" id="PF17418">
    <property type="entry name" value="SdpA"/>
    <property type="match status" value="1"/>
</dbReference>
<feature type="transmembrane region" description="Helical" evidence="1">
    <location>
        <begin position="6"/>
        <end position="24"/>
    </location>
</feature>
<reference evidence="2 3" key="1">
    <citation type="submission" date="2020-08" db="EMBL/GenBank/DDBJ databases">
        <title>Sequencing the genomes of 1000 actinobacteria strains.</title>
        <authorList>
            <person name="Klenk H.-P."/>
        </authorList>
    </citation>
    <scope>NUCLEOTIDE SEQUENCE [LARGE SCALE GENOMIC DNA]</scope>
    <source>
        <strain evidence="2 3">DSM 103125</strain>
    </source>
</reference>
<comment type="caution">
    <text evidence="2">The sequence shown here is derived from an EMBL/GenBank/DDBJ whole genome shotgun (WGS) entry which is preliminary data.</text>
</comment>
<protein>
    <submittedName>
        <fullName evidence="2">Antimicrobial peptide system SdpA family protein</fullName>
    </submittedName>
</protein>
<keyword evidence="3" id="KW-1185">Reference proteome</keyword>
<dbReference type="AlphaFoldDB" id="A0A840VTZ6"/>
<organism evidence="2 3">
    <name type="scientific">Micromonospora parathelypteridis</name>
    <dbReference type="NCBI Taxonomy" id="1839617"/>
    <lineage>
        <taxon>Bacteria</taxon>
        <taxon>Bacillati</taxon>
        <taxon>Actinomycetota</taxon>
        <taxon>Actinomycetes</taxon>
        <taxon>Micromonosporales</taxon>
        <taxon>Micromonosporaceae</taxon>
        <taxon>Micromonospora</taxon>
    </lineage>
</organism>
<gene>
    <name evidence="2" type="ORF">HNR20_005268</name>
</gene>
<keyword evidence="1" id="KW-0472">Membrane</keyword>
<evidence type="ECO:0000256" key="1">
    <source>
        <dbReference type="SAM" id="Phobius"/>
    </source>
</evidence>